<comment type="caution">
    <text evidence="2">The sequence shown here is derived from an EMBL/GenBank/DDBJ whole genome shotgun (WGS) entry which is preliminary data.</text>
</comment>
<dbReference type="InterPro" id="IPR001466">
    <property type="entry name" value="Beta-lactam-related"/>
</dbReference>
<dbReference type="Pfam" id="PF00144">
    <property type="entry name" value="Beta-lactamase"/>
    <property type="match status" value="1"/>
</dbReference>
<dbReference type="OrthoDB" id="92038at2759"/>
<evidence type="ECO:0000313" key="3">
    <source>
        <dbReference type="Proteomes" id="UP001165083"/>
    </source>
</evidence>
<protein>
    <submittedName>
        <fullName evidence="2">Unnamed protein product</fullName>
    </submittedName>
</protein>
<dbReference type="SUPFAM" id="SSF56601">
    <property type="entry name" value="beta-lactamase/transpeptidase-like"/>
    <property type="match status" value="1"/>
</dbReference>
<proteinExistence type="predicted"/>
<dbReference type="Proteomes" id="UP001165083">
    <property type="component" value="Unassembled WGS sequence"/>
</dbReference>
<evidence type="ECO:0000259" key="1">
    <source>
        <dbReference type="Pfam" id="PF00144"/>
    </source>
</evidence>
<reference evidence="2" key="1">
    <citation type="submission" date="2023-04" db="EMBL/GenBank/DDBJ databases">
        <title>Phytophthora lilii NBRC 32176.</title>
        <authorList>
            <person name="Ichikawa N."/>
            <person name="Sato H."/>
            <person name="Tonouchi N."/>
        </authorList>
    </citation>
    <scope>NUCLEOTIDE SEQUENCE</scope>
    <source>
        <strain evidence="2">NBRC 32176</strain>
    </source>
</reference>
<dbReference type="InterPro" id="IPR012338">
    <property type="entry name" value="Beta-lactam/transpept-like"/>
</dbReference>
<sequence length="175" mass="19480">MPFQDRPSATDDVMLAMHWGLVLSLISAAKLNENVAETRLTPLSPNLFDEWRAGYRVRDVVREQEPLEDQIARYTREGAFPKAGRSLEEKIDEANEFLDRELAIEEQRGVGVSGAIVYQDKVLLSKGYGLSKSDDPTSHVTSSTLFQIGSVSKTFISFGIAILVSFDMVGSLSWH</sequence>
<name>A0A9W6WQ80_9STRA</name>
<dbReference type="InterPro" id="IPR051478">
    <property type="entry name" value="Beta-lactamase-like_AB/R"/>
</dbReference>
<feature type="domain" description="Beta-lactamase-related" evidence="1">
    <location>
        <begin position="105"/>
        <end position="164"/>
    </location>
</feature>
<dbReference type="AlphaFoldDB" id="A0A9W6WQ80"/>
<dbReference type="Gene3D" id="3.40.710.10">
    <property type="entry name" value="DD-peptidase/beta-lactamase superfamily"/>
    <property type="match status" value="1"/>
</dbReference>
<dbReference type="EMBL" id="BSXW01000086">
    <property type="protein sequence ID" value="GMF11737.1"/>
    <property type="molecule type" value="Genomic_DNA"/>
</dbReference>
<dbReference type="PANTHER" id="PTHR22935">
    <property type="entry name" value="PENICILLIN-BINDING PROTEIN"/>
    <property type="match status" value="1"/>
</dbReference>
<keyword evidence="3" id="KW-1185">Reference proteome</keyword>
<gene>
    <name evidence="2" type="ORF">Plil01_000241300</name>
</gene>
<accession>A0A9W6WQ80</accession>
<evidence type="ECO:0000313" key="2">
    <source>
        <dbReference type="EMBL" id="GMF11737.1"/>
    </source>
</evidence>
<organism evidence="2 3">
    <name type="scientific">Phytophthora lilii</name>
    <dbReference type="NCBI Taxonomy" id="2077276"/>
    <lineage>
        <taxon>Eukaryota</taxon>
        <taxon>Sar</taxon>
        <taxon>Stramenopiles</taxon>
        <taxon>Oomycota</taxon>
        <taxon>Peronosporomycetes</taxon>
        <taxon>Peronosporales</taxon>
        <taxon>Peronosporaceae</taxon>
        <taxon>Phytophthora</taxon>
    </lineage>
</organism>
<dbReference type="PANTHER" id="PTHR22935:SF98">
    <property type="entry name" value="BETA-LACTAMASE FAMILY PROTEIN"/>
    <property type="match status" value="1"/>
</dbReference>